<feature type="compositionally biased region" description="Polar residues" evidence="1">
    <location>
        <begin position="179"/>
        <end position="189"/>
    </location>
</feature>
<organism evidence="2 3">
    <name type="scientific">Chaetoceros tenuissimus</name>
    <dbReference type="NCBI Taxonomy" id="426638"/>
    <lineage>
        <taxon>Eukaryota</taxon>
        <taxon>Sar</taxon>
        <taxon>Stramenopiles</taxon>
        <taxon>Ochrophyta</taxon>
        <taxon>Bacillariophyta</taxon>
        <taxon>Coscinodiscophyceae</taxon>
        <taxon>Chaetocerotophycidae</taxon>
        <taxon>Chaetocerotales</taxon>
        <taxon>Chaetocerotaceae</taxon>
        <taxon>Chaetoceros</taxon>
    </lineage>
</organism>
<evidence type="ECO:0000313" key="3">
    <source>
        <dbReference type="Proteomes" id="UP001054902"/>
    </source>
</evidence>
<gene>
    <name evidence="2" type="ORF">CTEN210_11791</name>
</gene>
<comment type="caution">
    <text evidence="2">The sequence shown here is derived from an EMBL/GenBank/DDBJ whole genome shotgun (WGS) entry which is preliminary data.</text>
</comment>
<dbReference type="SUPFAM" id="SSF89009">
    <property type="entry name" value="GAT-like domain"/>
    <property type="match status" value="1"/>
</dbReference>
<dbReference type="CDD" id="cd21383">
    <property type="entry name" value="GAT_GGA_Tom1-like"/>
    <property type="match status" value="1"/>
</dbReference>
<evidence type="ECO:0000256" key="1">
    <source>
        <dbReference type="SAM" id="MobiDB-lite"/>
    </source>
</evidence>
<proteinExistence type="predicted"/>
<feature type="compositionally biased region" description="Basic and acidic residues" evidence="1">
    <location>
        <begin position="155"/>
        <end position="169"/>
    </location>
</feature>
<keyword evidence="3" id="KW-1185">Reference proteome</keyword>
<dbReference type="AlphaFoldDB" id="A0AAD3D2G2"/>
<reference evidence="2 3" key="1">
    <citation type="journal article" date="2021" name="Sci. Rep.">
        <title>The genome of the diatom Chaetoceros tenuissimus carries an ancient integrated fragment of an extant virus.</title>
        <authorList>
            <person name="Hongo Y."/>
            <person name="Kimura K."/>
            <person name="Takaki Y."/>
            <person name="Yoshida Y."/>
            <person name="Baba S."/>
            <person name="Kobayashi G."/>
            <person name="Nagasaki K."/>
            <person name="Hano T."/>
            <person name="Tomaru Y."/>
        </authorList>
    </citation>
    <scope>NUCLEOTIDE SEQUENCE [LARGE SCALE GENOMIC DNA]</scope>
    <source>
        <strain evidence="2 3">NIES-3715</strain>
    </source>
</reference>
<feature type="region of interest" description="Disordered" evidence="1">
    <location>
        <begin position="143"/>
        <end position="214"/>
    </location>
</feature>
<dbReference type="EMBL" id="BLLK01000047">
    <property type="protein sequence ID" value="GFH55315.1"/>
    <property type="molecule type" value="Genomic_DNA"/>
</dbReference>
<evidence type="ECO:0000313" key="2">
    <source>
        <dbReference type="EMBL" id="GFH55315.1"/>
    </source>
</evidence>
<dbReference type="Proteomes" id="UP001054902">
    <property type="component" value="Unassembled WGS sequence"/>
</dbReference>
<protein>
    <submittedName>
        <fullName evidence="2">Uncharacterized protein</fullName>
    </submittedName>
</protein>
<sequence>MSTSPSAAPSIPPTSTPDSKILSDLATVIEKINLCTSMLYPLTSTYEIDQDESLLTIIGFLEACCPRVRELIEAGMTGALQEDTVVKCLTVNDLLLQVLEFVEHPETCNQKEEVKEDKKVEAVVDDFDAFGIMDEDDLLDDFDSKPAAASSSVEETAKAEKTTTNHLDDLLLAPVPEPVSNTTSTSADTTKPKEDTTTDDFDDFFNSRVSPQQS</sequence>
<accession>A0AAD3D2G2</accession>
<name>A0AAD3D2G2_9STRA</name>